<evidence type="ECO:0000313" key="1">
    <source>
        <dbReference type="EMBL" id="VFK41986.1"/>
    </source>
</evidence>
<protein>
    <submittedName>
        <fullName evidence="1">Uncharacterized protein</fullName>
    </submittedName>
</protein>
<gene>
    <name evidence="1" type="ORF">BECKTC1821E_GA0114239_101610</name>
</gene>
<reference evidence="1" key="1">
    <citation type="submission" date="2019-02" db="EMBL/GenBank/DDBJ databases">
        <authorList>
            <person name="Gruber-Vodicka R. H."/>
            <person name="Seah K. B. B."/>
        </authorList>
    </citation>
    <scope>NUCLEOTIDE SEQUENCE</scope>
    <source>
        <strain evidence="1">BECK_BZ125</strain>
    </source>
</reference>
<proteinExistence type="predicted"/>
<sequence>MKYAFHAFRQSRTSRGNGLLRVLPEGARIGICERNLFHRETDYGISRGMDATDKKLRRSLKWVPPYEIELRIRSEELRIREEGEKEGKGIGMREGRIDVVRAAL</sequence>
<accession>A0A450YKF0</accession>
<dbReference type="EMBL" id="CAADFT010000016">
    <property type="protein sequence ID" value="VFK41986.1"/>
    <property type="molecule type" value="Genomic_DNA"/>
</dbReference>
<dbReference type="AlphaFoldDB" id="A0A450YKF0"/>
<organism evidence="1">
    <name type="scientific">Candidatus Kentrum sp. TC</name>
    <dbReference type="NCBI Taxonomy" id="2126339"/>
    <lineage>
        <taxon>Bacteria</taxon>
        <taxon>Pseudomonadati</taxon>
        <taxon>Pseudomonadota</taxon>
        <taxon>Gammaproteobacteria</taxon>
        <taxon>Candidatus Kentrum</taxon>
    </lineage>
</organism>
<name>A0A450YKF0_9GAMM</name>